<dbReference type="GO" id="GO:0000160">
    <property type="term" value="P:phosphorelay signal transduction system"/>
    <property type="evidence" value="ECO:0007669"/>
    <property type="project" value="InterPro"/>
</dbReference>
<dbReference type="Proteomes" id="UP000053244">
    <property type="component" value="Unassembled WGS sequence"/>
</dbReference>
<feature type="domain" description="Response regulatory" evidence="7">
    <location>
        <begin position="4"/>
        <end position="120"/>
    </location>
</feature>
<dbReference type="SMART" id="SM00421">
    <property type="entry name" value="HTH_LUXR"/>
    <property type="match status" value="1"/>
</dbReference>
<dbReference type="SMART" id="SM00448">
    <property type="entry name" value="REC"/>
    <property type="match status" value="1"/>
</dbReference>
<dbReference type="PANTHER" id="PTHR43214:SF24">
    <property type="entry name" value="TRANSCRIPTIONAL REGULATORY PROTEIN NARL-RELATED"/>
    <property type="match status" value="1"/>
</dbReference>
<keyword evidence="9" id="KW-1185">Reference proteome</keyword>
<evidence type="ECO:0000256" key="3">
    <source>
        <dbReference type="ARBA" id="ARBA00023125"/>
    </source>
</evidence>
<dbReference type="CDD" id="cd06170">
    <property type="entry name" value="LuxR_C_like"/>
    <property type="match status" value="1"/>
</dbReference>
<dbReference type="PRINTS" id="PR00038">
    <property type="entry name" value="HTHLUXR"/>
</dbReference>
<dbReference type="Pfam" id="PF00072">
    <property type="entry name" value="Response_reg"/>
    <property type="match status" value="1"/>
</dbReference>
<dbReference type="OrthoDB" id="9808843at2"/>
<dbReference type="PROSITE" id="PS50110">
    <property type="entry name" value="RESPONSE_REGULATORY"/>
    <property type="match status" value="1"/>
</dbReference>
<keyword evidence="2" id="KW-0805">Transcription regulation</keyword>
<protein>
    <submittedName>
        <fullName evidence="8">LuxR family transcriptional regulator</fullName>
    </submittedName>
</protein>
<evidence type="ECO:0000259" key="6">
    <source>
        <dbReference type="PROSITE" id="PS50043"/>
    </source>
</evidence>
<accession>A0A124G8Z0</accession>
<evidence type="ECO:0000259" key="7">
    <source>
        <dbReference type="PROSITE" id="PS50110"/>
    </source>
</evidence>
<dbReference type="AlphaFoldDB" id="A0A124G8Z0"/>
<dbReference type="Gene3D" id="3.40.50.2300">
    <property type="match status" value="1"/>
</dbReference>
<dbReference type="GO" id="GO:0006355">
    <property type="term" value="P:regulation of DNA-templated transcription"/>
    <property type="evidence" value="ECO:0007669"/>
    <property type="project" value="InterPro"/>
</dbReference>
<dbReference type="SUPFAM" id="SSF52172">
    <property type="entry name" value="CheY-like"/>
    <property type="match status" value="1"/>
</dbReference>
<dbReference type="PROSITE" id="PS00622">
    <property type="entry name" value="HTH_LUXR_1"/>
    <property type="match status" value="1"/>
</dbReference>
<dbReference type="Pfam" id="PF00196">
    <property type="entry name" value="GerE"/>
    <property type="match status" value="1"/>
</dbReference>
<dbReference type="SUPFAM" id="SSF46894">
    <property type="entry name" value="C-terminal effector domain of the bipartite response regulators"/>
    <property type="match status" value="1"/>
</dbReference>
<dbReference type="InterPro" id="IPR000792">
    <property type="entry name" value="Tscrpt_reg_LuxR_C"/>
</dbReference>
<dbReference type="InterPro" id="IPR011006">
    <property type="entry name" value="CheY-like_superfamily"/>
</dbReference>
<sequence length="215" mass="23260">MSISVLLVDDQPLLSLGFRLMLESQPDITVVGEAGDGAQAVRMTRALRPDVVLMDVRMPVLDGIEATRTIVAAGSPARILVLTTFDLDEYVYAALRAGASGFLLKDALPADLISAIHAVAGGHAVVAPAVTRRLLDAFLPHLPVPRAADDRLERLTEREREVLALVGRGRSNSEIAGDLHLSEATVKAHVGRLLGKLQLRDRVQIVVYAHEHRLH</sequence>
<name>A0A124G8Z0_9ACTN</name>
<dbReference type="CDD" id="cd17535">
    <property type="entry name" value="REC_NarL-like"/>
    <property type="match status" value="1"/>
</dbReference>
<evidence type="ECO:0000256" key="4">
    <source>
        <dbReference type="ARBA" id="ARBA00023163"/>
    </source>
</evidence>
<keyword evidence="3" id="KW-0238">DNA-binding</keyword>
<reference evidence="8 9" key="1">
    <citation type="submission" date="2015-10" db="EMBL/GenBank/DDBJ databases">
        <authorList>
            <person name="Gilbert D.G."/>
        </authorList>
    </citation>
    <scope>NUCLEOTIDE SEQUENCE [LARGE SCALE GENOMIC DNA]</scope>
    <source>
        <strain evidence="8 9">NRRL B-16712</strain>
    </source>
</reference>
<dbReference type="EMBL" id="LLZH01000300">
    <property type="protein sequence ID" value="KUL27307.1"/>
    <property type="molecule type" value="Genomic_DNA"/>
</dbReference>
<evidence type="ECO:0000256" key="2">
    <source>
        <dbReference type="ARBA" id="ARBA00023015"/>
    </source>
</evidence>
<dbReference type="GO" id="GO:0003677">
    <property type="term" value="F:DNA binding"/>
    <property type="evidence" value="ECO:0007669"/>
    <property type="project" value="UniProtKB-KW"/>
</dbReference>
<proteinExistence type="predicted"/>
<dbReference type="PROSITE" id="PS50043">
    <property type="entry name" value="HTH_LUXR_2"/>
    <property type="match status" value="1"/>
</dbReference>
<dbReference type="InterPro" id="IPR058245">
    <property type="entry name" value="NreC/VraR/RcsB-like_REC"/>
</dbReference>
<gene>
    <name evidence="8" type="ORF">ADL15_36030</name>
</gene>
<dbReference type="InterPro" id="IPR039420">
    <property type="entry name" value="WalR-like"/>
</dbReference>
<evidence type="ECO:0000256" key="5">
    <source>
        <dbReference type="PROSITE-ProRule" id="PRU00169"/>
    </source>
</evidence>
<dbReference type="InterPro" id="IPR016032">
    <property type="entry name" value="Sig_transdc_resp-reg_C-effctor"/>
</dbReference>
<feature type="domain" description="HTH luxR-type" evidence="6">
    <location>
        <begin position="148"/>
        <end position="213"/>
    </location>
</feature>
<evidence type="ECO:0000256" key="1">
    <source>
        <dbReference type="ARBA" id="ARBA00022553"/>
    </source>
</evidence>
<dbReference type="RefSeq" id="WP_067700823.1">
    <property type="nucleotide sequence ID" value="NZ_LLZH01000300.1"/>
</dbReference>
<dbReference type="PANTHER" id="PTHR43214">
    <property type="entry name" value="TWO-COMPONENT RESPONSE REGULATOR"/>
    <property type="match status" value="1"/>
</dbReference>
<evidence type="ECO:0000313" key="9">
    <source>
        <dbReference type="Proteomes" id="UP000053244"/>
    </source>
</evidence>
<feature type="modified residue" description="4-aspartylphosphate" evidence="5">
    <location>
        <position position="55"/>
    </location>
</feature>
<comment type="caution">
    <text evidence="8">The sequence shown here is derived from an EMBL/GenBank/DDBJ whole genome shotgun (WGS) entry which is preliminary data.</text>
</comment>
<keyword evidence="1 5" id="KW-0597">Phosphoprotein</keyword>
<keyword evidence="4" id="KW-0804">Transcription</keyword>
<dbReference type="InterPro" id="IPR001789">
    <property type="entry name" value="Sig_transdc_resp-reg_receiver"/>
</dbReference>
<organism evidence="8 9">
    <name type="scientific">Actinoplanes awajinensis subsp. mycoplanecinus</name>
    <dbReference type="NCBI Taxonomy" id="135947"/>
    <lineage>
        <taxon>Bacteria</taxon>
        <taxon>Bacillati</taxon>
        <taxon>Actinomycetota</taxon>
        <taxon>Actinomycetes</taxon>
        <taxon>Micromonosporales</taxon>
        <taxon>Micromonosporaceae</taxon>
        <taxon>Actinoplanes</taxon>
    </lineage>
</organism>
<evidence type="ECO:0000313" key="8">
    <source>
        <dbReference type="EMBL" id="KUL27307.1"/>
    </source>
</evidence>